<dbReference type="GO" id="GO:0035925">
    <property type="term" value="F:mRNA 3'-UTR AU-rich region binding"/>
    <property type="evidence" value="ECO:0007669"/>
    <property type="project" value="TreeGrafter"/>
</dbReference>
<keyword evidence="1" id="KW-0521">NADP</keyword>
<dbReference type="PANTHER" id="PTHR48106">
    <property type="entry name" value="QUINONE OXIDOREDUCTASE PIG3-RELATED"/>
    <property type="match status" value="1"/>
</dbReference>
<dbReference type="InterPro" id="IPR036291">
    <property type="entry name" value="NAD(P)-bd_dom_sf"/>
</dbReference>
<comment type="caution">
    <text evidence="4">The sequence shown here is derived from an EMBL/GenBank/DDBJ whole genome shotgun (WGS) entry which is preliminary data.</text>
</comment>
<evidence type="ECO:0000313" key="4">
    <source>
        <dbReference type="EMBL" id="TCC44355.1"/>
    </source>
</evidence>
<dbReference type="EMBL" id="SJKD01000010">
    <property type="protein sequence ID" value="TCC44355.1"/>
    <property type="molecule type" value="Genomic_DNA"/>
</dbReference>
<organism evidence="4 5">
    <name type="scientific">Kribbella capetownensis</name>
    <dbReference type="NCBI Taxonomy" id="1572659"/>
    <lineage>
        <taxon>Bacteria</taxon>
        <taxon>Bacillati</taxon>
        <taxon>Actinomycetota</taxon>
        <taxon>Actinomycetes</taxon>
        <taxon>Propionibacteriales</taxon>
        <taxon>Kribbellaceae</taxon>
        <taxon>Kribbella</taxon>
    </lineage>
</organism>
<gene>
    <name evidence="4" type="ORF">E0H75_36090</name>
</gene>
<reference evidence="4 5" key="1">
    <citation type="submission" date="2019-02" db="EMBL/GenBank/DDBJ databases">
        <title>Kribbella capetownensis sp. nov. and Kribbella speibonae sp. nov., isolated from soil.</title>
        <authorList>
            <person name="Curtis S.M."/>
            <person name="Norton I."/>
            <person name="Everest G.J."/>
            <person name="Meyers P.R."/>
        </authorList>
    </citation>
    <scope>NUCLEOTIDE SEQUENCE [LARGE SCALE GENOMIC DNA]</scope>
    <source>
        <strain evidence="4 5">YM53</strain>
    </source>
</reference>
<dbReference type="InterPro" id="IPR011032">
    <property type="entry name" value="GroES-like_sf"/>
</dbReference>
<dbReference type="GO" id="GO:0003960">
    <property type="term" value="F:quinone reductase (NADPH) activity"/>
    <property type="evidence" value="ECO:0007669"/>
    <property type="project" value="TreeGrafter"/>
</dbReference>
<evidence type="ECO:0000256" key="1">
    <source>
        <dbReference type="ARBA" id="ARBA00022857"/>
    </source>
</evidence>
<dbReference type="SUPFAM" id="SSF51735">
    <property type="entry name" value="NAD(P)-binding Rossmann-fold domains"/>
    <property type="match status" value="1"/>
</dbReference>
<dbReference type="InterPro" id="IPR020843">
    <property type="entry name" value="ER"/>
</dbReference>
<evidence type="ECO:0000313" key="5">
    <source>
        <dbReference type="Proteomes" id="UP000293342"/>
    </source>
</evidence>
<accession>A0A4R0JQQ4</accession>
<dbReference type="GO" id="GO:0070402">
    <property type="term" value="F:NADPH binding"/>
    <property type="evidence" value="ECO:0007669"/>
    <property type="project" value="TreeGrafter"/>
</dbReference>
<dbReference type="Gene3D" id="3.90.180.10">
    <property type="entry name" value="Medium-chain alcohol dehydrogenases, catalytic domain"/>
    <property type="match status" value="2"/>
</dbReference>
<dbReference type="Pfam" id="PF00107">
    <property type="entry name" value="ADH_zinc_N"/>
    <property type="match status" value="1"/>
</dbReference>
<keyword evidence="2" id="KW-0560">Oxidoreductase</keyword>
<dbReference type="Gene3D" id="3.40.50.720">
    <property type="entry name" value="NAD(P)-binding Rossmann-like Domain"/>
    <property type="match status" value="1"/>
</dbReference>
<dbReference type="SUPFAM" id="SSF50129">
    <property type="entry name" value="GroES-like"/>
    <property type="match status" value="1"/>
</dbReference>
<dbReference type="InterPro" id="IPR013149">
    <property type="entry name" value="ADH-like_C"/>
</dbReference>
<dbReference type="Proteomes" id="UP000293342">
    <property type="component" value="Unassembled WGS sequence"/>
</dbReference>
<protein>
    <recommendedName>
        <fullName evidence="3">Enoyl reductase (ER) domain-containing protein</fullName>
    </recommendedName>
</protein>
<dbReference type="PANTHER" id="PTHR48106:SF13">
    <property type="entry name" value="QUINONE OXIDOREDUCTASE-RELATED"/>
    <property type="match status" value="1"/>
</dbReference>
<evidence type="ECO:0000256" key="2">
    <source>
        <dbReference type="ARBA" id="ARBA00023002"/>
    </source>
</evidence>
<keyword evidence="5" id="KW-1185">Reference proteome</keyword>
<dbReference type="GO" id="GO:0005829">
    <property type="term" value="C:cytosol"/>
    <property type="evidence" value="ECO:0007669"/>
    <property type="project" value="TreeGrafter"/>
</dbReference>
<dbReference type="SMART" id="SM00829">
    <property type="entry name" value="PKS_ER"/>
    <property type="match status" value="1"/>
</dbReference>
<evidence type="ECO:0000259" key="3">
    <source>
        <dbReference type="SMART" id="SM00829"/>
    </source>
</evidence>
<dbReference type="AlphaFoldDB" id="A0A4R0JQQ4"/>
<dbReference type="OrthoDB" id="9792162at2"/>
<feature type="domain" description="Enoyl reductase (ER)" evidence="3">
    <location>
        <begin position="21"/>
        <end position="261"/>
    </location>
</feature>
<sequence length="266" mass="27619">MHFETVPAYDGDRRVADGAVAQVPLLQYESEEVAEPGAGQVRIRQQAIGVTFVDTYFRNGAFPLPTFPAVIGGEGAGVVDAVGAGVDSISVGDRVGSLLAPWAQHLGATVITPVASVERVGAAQALGLKHVVVAGTGRLAKEVAAAGAGADVVYDLVGRATFEEVVAVLRDGGTLDLIGTASGAPDLDATAPESRRIRVTRSSTSDHLPDRATLLQASEDLFRAWRDGVFGTRSIRTYPLSKVTQAHQALEAGISEAAIVLVPDKS</sequence>
<proteinExistence type="predicted"/>
<name>A0A4R0JQQ4_9ACTN</name>